<evidence type="ECO:0000259" key="2">
    <source>
        <dbReference type="PROSITE" id="PS50878"/>
    </source>
</evidence>
<dbReference type="InterPro" id="IPR041577">
    <property type="entry name" value="RT_RNaseH_2"/>
</dbReference>
<dbReference type="SUPFAM" id="SSF53098">
    <property type="entry name" value="Ribonuclease H-like"/>
    <property type="match status" value="1"/>
</dbReference>
<evidence type="ECO:0000256" key="1">
    <source>
        <dbReference type="ARBA" id="ARBA00023268"/>
    </source>
</evidence>
<organism evidence="4 5">
    <name type="scientific">Parasitella parasitica</name>
    <dbReference type="NCBI Taxonomy" id="35722"/>
    <lineage>
        <taxon>Eukaryota</taxon>
        <taxon>Fungi</taxon>
        <taxon>Fungi incertae sedis</taxon>
        <taxon>Mucoromycota</taxon>
        <taxon>Mucoromycotina</taxon>
        <taxon>Mucoromycetes</taxon>
        <taxon>Mucorales</taxon>
        <taxon>Mucorineae</taxon>
        <taxon>Mucoraceae</taxon>
        <taxon>Parasitella</taxon>
    </lineage>
</organism>
<dbReference type="InterPro" id="IPR000477">
    <property type="entry name" value="RT_dom"/>
</dbReference>
<dbReference type="InterPro" id="IPR012337">
    <property type="entry name" value="RNaseH-like_sf"/>
</dbReference>
<dbReference type="OrthoDB" id="3227343at2759"/>
<dbReference type="InterPro" id="IPR041588">
    <property type="entry name" value="Integrase_H2C2"/>
</dbReference>
<dbReference type="GO" id="GO:0015074">
    <property type="term" value="P:DNA integration"/>
    <property type="evidence" value="ECO:0007669"/>
    <property type="project" value="InterPro"/>
</dbReference>
<sequence>MDKVLGSFRYVFACAYQDDVIIYSRTVEEHKKHIDLVLTALQNANLSIKLTKSKFLLDSVEYLGFIVSSQGVSANPEKVKPIIQYQTPTNLTELERFLGMTGVYQRFISQYQVKTEPLRRLKKKDVEFVWGQEQINPFEQLKKDLCLLPTLKQPDFSKPFELHTDAASSAGITVILCQRVDNTVYPLAFASRALTIHEQRYSVREQECLAIIFGIKRFPYNGSSMQKMMYRLGVFHVADALSRHSVANVQAIHETITSHQFDWSKVQQEDSDIMDIINNLVQHKSFTMIENVLYKASNHSKDLCIVVPTSQVSSVIKQFHSSKLGGHFGFKKTKSKISQQRLWWSSMSQDVKEFFQSTTQYEVVKVFFNKYILRHGLPMEILTDGGPPFQSYFFASLVTTLDSHGLSSPAYHAQSNGIVERFMATLRRMILTYTEQECIKESWDQHLRLIQFVYNNTTHESTSFTPFYLVHGRFARYPLVKTNTMQDYDDDKLVPERKFANELQQRLNTAFDVVNNHFVSKEYNNQENPYQVGDQVLLFNTTLTSVKKPRKLQFDWSGPFQVIAVNSKSTVSLKQPGTNKRIHNVHVSRLKKYQEPN</sequence>
<proteinExistence type="predicted"/>
<dbReference type="InterPro" id="IPR043502">
    <property type="entry name" value="DNA/RNA_pol_sf"/>
</dbReference>
<dbReference type="InterPro" id="IPR036397">
    <property type="entry name" value="RNaseH_sf"/>
</dbReference>
<dbReference type="Gene3D" id="3.30.420.10">
    <property type="entry name" value="Ribonuclease H-like superfamily/Ribonuclease H"/>
    <property type="match status" value="1"/>
</dbReference>
<dbReference type="Gene3D" id="3.30.70.270">
    <property type="match status" value="2"/>
</dbReference>
<feature type="domain" description="Integrase catalytic" evidence="3">
    <location>
        <begin position="359"/>
        <end position="474"/>
    </location>
</feature>
<dbReference type="Proteomes" id="UP000054107">
    <property type="component" value="Unassembled WGS sequence"/>
</dbReference>
<keyword evidence="5" id="KW-1185">Reference proteome</keyword>
<dbReference type="GO" id="GO:0003676">
    <property type="term" value="F:nucleic acid binding"/>
    <property type="evidence" value="ECO:0007669"/>
    <property type="project" value="InterPro"/>
</dbReference>
<keyword evidence="1" id="KW-0511">Multifunctional enzyme</keyword>
<dbReference type="PANTHER" id="PTHR37984:SF5">
    <property type="entry name" value="PROTEIN NYNRIN-LIKE"/>
    <property type="match status" value="1"/>
</dbReference>
<dbReference type="GO" id="GO:0005634">
    <property type="term" value="C:nucleus"/>
    <property type="evidence" value="ECO:0007669"/>
    <property type="project" value="UniProtKB-ARBA"/>
</dbReference>
<dbReference type="Pfam" id="PF17921">
    <property type="entry name" value="Integrase_H2C2"/>
    <property type="match status" value="1"/>
</dbReference>
<accession>A0A0B7NIE1</accession>
<dbReference type="Pfam" id="PF17919">
    <property type="entry name" value="RT_RNaseH_2"/>
    <property type="match status" value="1"/>
</dbReference>
<dbReference type="InterPro" id="IPR001584">
    <property type="entry name" value="Integrase_cat-core"/>
</dbReference>
<dbReference type="FunFam" id="3.30.70.270:FF:000020">
    <property type="entry name" value="Transposon Tf2-6 polyprotein-like Protein"/>
    <property type="match status" value="1"/>
</dbReference>
<dbReference type="STRING" id="35722.A0A0B7NIE1"/>
<dbReference type="EMBL" id="LN732068">
    <property type="protein sequence ID" value="CEP15289.1"/>
    <property type="molecule type" value="Genomic_DNA"/>
</dbReference>
<dbReference type="InterPro" id="IPR043128">
    <property type="entry name" value="Rev_trsase/Diguanyl_cyclase"/>
</dbReference>
<feature type="domain" description="Reverse transcriptase" evidence="2">
    <location>
        <begin position="1"/>
        <end position="67"/>
    </location>
</feature>
<dbReference type="GO" id="GO:0003824">
    <property type="term" value="F:catalytic activity"/>
    <property type="evidence" value="ECO:0007669"/>
    <property type="project" value="UniProtKB-KW"/>
</dbReference>
<dbReference type="Pfam" id="PF00078">
    <property type="entry name" value="RVT_1"/>
    <property type="match status" value="1"/>
</dbReference>
<dbReference type="SUPFAM" id="SSF56672">
    <property type="entry name" value="DNA/RNA polymerases"/>
    <property type="match status" value="1"/>
</dbReference>
<dbReference type="FunFam" id="1.10.340.70:FF:000001">
    <property type="entry name" value="Retrovirus-related Pol polyprotein from transposon gypsy-like Protein"/>
    <property type="match status" value="1"/>
</dbReference>
<evidence type="ECO:0000313" key="4">
    <source>
        <dbReference type="EMBL" id="CEP15289.1"/>
    </source>
</evidence>
<name>A0A0B7NIE1_9FUNG</name>
<evidence type="ECO:0008006" key="6">
    <source>
        <dbReference type="Google" id="ProtNLM"/>
    </source>
</evidence>
<dbReference type="AlphaFoldDB" id="A0A0B7NIE1"/>
<evidence type="ECO:0000259" key="3">
    <source>
        <dbReference type="PROSITE" id="PS50994"/>
    </source>
</evidence>
<gene>
    <name evidence="4" type="primary">PARPA_09496.1 scaffold 36791</name>
</gene>
<dbReference type="InterPro" id="IPR050951">
    <property type="entry name" value="Retrovirus_Pol_polyprotein"/>
</dbReference>
<evidence type="ECO:0000313" key="5">
    <source>
        <dbReference type="Proteomes" id="UP000054107"/>
    </source>
</evidence>
<reference evidence="4 5" key="1">
    <citation type="submission" date="2014-09" db="EMBL/GenBank/DDBJ databases">
        <authorList>
            <person name="Ellenberger Sabrina"/>
        </authorList>
    </citation>
    <scope>NUCLEOTIDE SEQUENCE [LARGE SCALE GENOMIC DNA]</scope>
    <source>
        <strain evidence="4 5">CBS 412.66</strain>
    </source>
</reference>
<dbReference type="PANTHER" id="PTHR37984">
    <property type="entry name" value="PROTEIN CBG26694"/>
    <property type="match status" value="1"/>
</dbReference>
<dbReference type="PROSITE" id="PS50878">
    <property type="entry name" value="RT_POL"/>
    <property type="match status" value="1"/>
</dbReference>
<dbReference type="PROSITE" id="PS50994">
    <property type="entry name" value="INTEGRASE"/>
    <property type="match status" value="1"/>
</dbReference>
<protein>
    <recommendedName>
        <fullName evidence="6">Integrase catalytic domain-containing protein</fullName>
    </recommendedName>
</protein>